<keyword evidence="2" id="KW-1185">Reference proteome</keyword>
<dbReference type="EMBL" id="ASPP01030109">
    <property type="protein sequence ID" value="ETO04134.1"/>
    <property type="molecule type" value="Genomic_DNA"/>
</dbReference>
<dbReference type="Proteomes" id="UP000023152">
    <property type="component" value="Unassembled WGS sequence"/>
</dbReference>
<comment type="caution">
    <text evidence="1">The sequence shown here is derived from an EMBL/GenBank/DDBJ whole genome shotgun (WGS) entry which is preliminary data.</text>
</comment>
<reference evidence="1 2" key="1">
    <citation type="journal article" date="2013" name="Curr. Biol.">
        <title>The Genome of the Foraminiferan Reticulomyxa filosa.</title>
        <authorList>
            <person name="Glockner G."/>
            <person name="Hulsmann N."/>
            <person name="Schleicher M."/>
            <person name="Noegel A.A."/>
            <person name="Eichinger L."/>
            <person name="Gallinger C."/>
            <person name="Pawlowski J."/>
            <person name="Sierra R."/>
            <person name="Euteneuer U."/>
            <person name="Pillet L."/>
            <person name="Moustafa A."/>
            <person name="Platzer M."/>
            <person name="Groth M."/>
            <person name="Szafranski K."/>
            <person name="Schliwa M."/>
        </authorList>
    </citation>
    <scope>NUCLEOTIDE SEQUENCE [LARGE SCALE GENOMIC DNA]</scope>
</reference>
<organism evidence="1 2">
    <name type="scientific">Reticulomyxa filosa</name>
    <dbReference type="NCBI Taxonomy" id="46433"/>
    <lineage>
        <taxon>Eukaryota</taxon>
        <taxon>Sar</taxon>
        <taxon>Rhizaria</taxon>
        <taxon>Retaria</taxon>
        <taxon>Foraminifera</taxon>
        <taxon>Monothalamids</taxon>
        <taxon>Reticulomyxidae</taxon>
        <taxon>Reticulomyxa</taxon>
    </lineage>
</organism>
<evidence type="ECO:0000313" key="1">
    <source>
        <dbReference type="EMBL" id="ETO04134.1"/>
    </source>
</evidence>
<dbReference type="AlphaFoldDB" id="X6LR70"/>
<evidence type="ECO:0000313" key="2">
    <source>
        <dbReference type="Proteomes" id="UP000023152"/>
    </source>
</evidence>
<gene>
    <name evidence="1" type="ORF">RFI_33268</name>
</gene>
<feature type="non-terminal residue" evidence="1">
    <location>
        <position position="1"/>
    </location>
</feature>
<name>X6LR70_RETFI</name>
<accession>X6LR70</accession>
<protein>
    <submittedName>
        <fullName evidence="1">Uncharacterized protein</fullName>
    </submittedName>
</protein>
<feature type="non-terminal residue" evidence="1">
    <location>
        <position position="109"/>
    </location>
</feature>
<proteinExistence type="predicted"/>
<sequence>QRNSGIQIEVYGSMMTDNERKEERLCFEEVSIKNSSFQSNEVELFEDYALQVDGHYGQESVSASAPTLTFELTCNFNSLRDEEISKTVENREDTRLTFVVVVFVFCFDF</sequence>